<feature type="transmembrane region" description="Helical" evidence="2">
    <location>
        <begin position="215"/>
        <end position="235"/>
    </location>
</feature>
<feature type="transmembrane region" description="Helical" evidence="2">
    <location>
        <begin position="285"/>
        <end position="307"/>
    </location>
</feature>
<name>A0A0M0J433_9EUKA</name>
<evidence type="ECO:0000313" key="3">
    <source>
        <dbReference type="EMBL" id="KOO21339.1"/>
    </source>
</evidence>
<accession>A0A0M0J433</accession>
<comment type="caution">
    <text evidence="3">The sequence shown here is derived from an EMBL/GenBank/DDBJ whole genome shotgun (WGS) entry which is preliminary data.</text>
</comment>
<reference evidence="4" key="1">
    <citation type="journal article" date="2015" name="PLoS Genet.">
        <title>Genome Sequence and Transcriptome Analyses of Chrysochromulina tobin: Metabolic Tools for Enhanced Algal Fitness in the Prominent Order Prymnesiales (Haptophyceae).</title>
        <authorList>
            <person name="Hovde B.T."/>
            <person name="Deodato C.R."/>
            <person name="Hunsperger H.M."/>
            <person name="Ryken S.A."/>
            <person name="Yost W."/>
            <person name="Jha R.K."/>
            <person name="Patterson J."/>
            <person name="Monnat R.J. Jr."/>
            <person name="Barlow S.B."/>
            <person name="Starkenburg S.R."/>
            <person name="Cattolico R.A."/>
        </authorList>
    </citation>
    <scope>NUCLEOTIDE SEQUENCE</scope>
    <source>
        <strain evidence="4">CCMP291</strain>
    </source>
</reference>
<keyword evidence="4" id="KW-1185">Reference proteome</keyword>
<dbReference type="EMBL" id="JWZX01003371">
    <property type="protein sequence ID" value="KOO21339.1"/>
    <property type="molecule type" value="Genomic_DNA"/>
</dbReference>
<feature type="transmembrane region" description="Helical" evidence="2">
    <location>
        <begin position="818"/>
        <end position="841"/>
    </location>
</feature>
<feature type="transmembrane region" description="Helical" evidence="2">
    <location>
        <begin position="730"/>
        <end position="748"/>
    </location>
</feature>
<feature type="transmembrane region" description="Helical" evidence="2">
    <location>
        <begin position="621"/>
        <end position="644"/>
    </location>
</feature>
<keyword evidence="1" id="KW-0175">Coiled coil</keyword>
<feature type="transmembrane region" description="Helical" evidence="2">
    <location>
        <begin position="760"/>
        <end position="779"/>
    </location>
</feature>
<dbReference type="AlphaFoldDB" id="A0A0M0J433"/>
<feature type="coiled-coil region" evidence="1">
    <location>
        <begin position="309"/>
        <end position="336"/>
    </location>
</feature>
<evidence type="ECO:0000313" key="4">
    <source>
        <dbReference type="Proteomes" id="UP000037460"/>
    </source>
</evidence>
<keyword evidence="2" id="KW-1133">Transmembrane helix</keyword>
<evidence type="ECO:0000256" key="1">
    <source>
        <dbReference type="SAM" id="Coils"/>
    </source>
</evidence>
<dbReference type="PANTHER" id="PTHR34993:SF1">
    <property type="entry name" value="TRANSMEMBRANE PROTEIN"/>
    <property type="match status" value="1"/>
</dbReference>
<dbReference type="OrthoDB" id="5562302at2759"/>
<evidence type="ECO:0000256" key="2">
    <source>
        <dbReference type="SAM" id="Phobius"/>
    </source>
</evidence>
<organism evidence="3 4">
    <name type="scientific">Chrysochromulina tobinii</name>
    <dbReference type="NCBI Taxonomy" id="1460289"/>
    <lineage>
        <taxon>Eukaryota</taxon>
        <taxon>Haptista</taxon>
        <taxon>Haptophyta</taxon>
        <taxon>Prymnesiophyceae</taxon>
        <taxon>Prymnesiales</taxon>
        <taxon>Chrysochromulinaceae</taxon>
        <taxon>Chrysochromulina</taxon>
    </lineage>
</organism>
<sequence>MAQQPAGADEIDPALVHLDDDELEAIKVDLEQRLARFQKAFFQQHGRNPNEEERAPAKPAIKKYRGVGAEIARRQKLRAQLQANKRLKSAIAITELAVGASQDRPSQLVRSSTARAAIDATEKMARFTSTLGGSATLTLFFEWGQYTAIWADVSLATAVMMKEKNPGINLGVLGSWNGHLEGTVWRWVQIFNLDIEAFRANFDIAFLAAVGWREVHLLCTVILPFLISGVTVLLLKSLGEIARLALITSAALLFVFSTSCHFLLAQGRAIRDTEEGEILGINQENLNIVLGVGGASFLASVTIMVYMRVITYRMVRKYLEREVQELEEKLYQVKNSLEAKAGGEAMPNASDLKAILEKDDHEKDFVGGRAKDVEEYARQMHERELHKSNRVNLPTLSAFMKWVSMWLFFSLGALLLWLRVFEMLPAVVNQYLTEQYKAMYWAGAGICTSFAGLMLLYMLATMTTTGQEVVDYVSQALRATYIGFLLVVVIVFYIPVSKAAISVFVCKDRQCGLGEWFPVQSPGTDATIVTYLTNFAGTAIKDLVLSELQPGNNLTTSDAVFDLGPATSCQACQWLSGPGTTVDSEGRLRSMCPAYLSDALCAPTTSLRLSASPAISCSQQWPYYIPGAVLTLIMFTLGVPYMFYQLTNRHSKMYESLPIYADKQKRGRRGAKHEANVLAAATVDQGWYARNLSDPMHLKFTRWEVDDLWLRRVRRAKSNRAKNLYADFEYAWRYWKLVMLAVKFSVVLVDRLTPIFPSPLIGPVLLLGIHSFMFILSVYARPYIDKRPDLFAISLSLANMFNFVLLVVFAMRIPVPDWMGWILLVVNVVFPILSLFIGYCLNDRKARNLQSHLQDVPGRKEYLGEDKVLAERKSVERHINDFTLRFISKWTWGVLISCILCGELIFIGTFAEAALSPVTGHTASQVAITGVVDCYKEDYARAQEFIGFHDWRNFTASCCCMSRSNSSSLEDPDFETHAVELWACSRPSRSTGISSVLYKERHRRSLRPGSTIAPVRKFCSPHFRNPRSANPDADSGVEPVWDDALEKLGVWTYFSNGTRDTFYDDYW</sequence>
<keyword evidence="2" id="KW-0812">Transmembrane</keyword>
<dbReference type="PANTHER" id="PTHR34993">
    <property type="entry name" value="TRANSMEMBRANE PROTEIN"/>
    <property type="match status" value="1"/>
</dbReference>
<feature type="transmembrane region" description="Helical" evidence="2">
    <location>
        <begin position="399"/>
        <end position="418"/>
    </location>
</feature>
<gene>
    <name evidence="3" type="ORF">Ctob_003128</name>
</gene>
<feature type="transmembrane region" description="Helical" evidence="2">
    <location>
        <begin position="791"/>
        <end position="812"/>
    </location>
</feature>
<keyword evidence="2" id="KW-0472">Membrane</keyword>
<feature type="transmembrane region" description="Helical" evidence="2">
    <location>
        <begin position="244"/>
        <end position="265"/>
    </location>
</feature>
<dbReference type="Proteomes" id="UP000037460">
    <property type="component" value="Unassembled WGS sequence"/>
</dbReference>
<proteinExistence type="predicted"/>
<feature type="transmembrane region" description="Helical" evidence="2">
    <location>
        <begin position="479"/>
        <end position="496"/>
    </location>
</feature>
<feature type="transmembrane region" description="Helical" evidence="2">
    <location>
        <begin position="438"/>
        <end position="459"/>
    </location>
</feature>
<protein>
    <submittedName>
        <fullName evidence="3">Uncharacterized protein</fullName>
    </submittedName>
</protein>
<feature type="transmembrane region" description="Helical" evidence="2">
    <location>
        <begin position="890"/>
        <end position="911"/>
    </location>
</feature>